<dbReference type="RefSeq" id="WP_276234285.1">
    <property type="nucleotide sequence ID" value="NZ_CP119802.1"/>
</dbReference>
<evidence type="ECO:0000313" key="2">
    <source>
        <dbReference type="Proteomes" id="UP001596398"/>
    </source>
</evidence>
<accession>A0ABD5ZSB0</accession>
<evidence type="ECO:0000313" key="1">
    <source>
        <dbReference type="EMBL" id="MFC7236135.1"/>
    </source>
</evidence>
<keyword evidence="2" id="KW-1185">Reference proteome</keyword>
<dbReference type="GeneID" id="79267841"/>
<protein>
    <submittedName>
        <fullName evidence="1">Uncharacterized protein</fullName>
    </submittedName>
</protein>
<dbReference type="EMBL" id="JBHTAP010000001">
    <property type="protein sequence ID" value="MFC7236135.1"/>
    <property type="molecule type" value="Genomic_DNA"/>
</dbReference>
<dbReference type="Proteomes" id="UP001596398">
    <property type="component" value="Unassembled WGS sequence"/>
</dbReference>
<comment type="caution">
    <text evidence="1">The sequence shown here is derived from an EMBL/GenBank/DDBJ whole genome shotgun (WGS) entry which is preliminary data.</text>
</comment>
<dbReference type="AlphaFoldDB" id="A0ABD5ZSB0"/>
<sequence length="77" mass="7534">MHAPDTRTRTAATAARPAAAALSAALAGALFVLTPLAVATAPGPCLAAVAVLVATPALRLLAPPRTLRAAAARVTRG</sequence>
<gene>
    <name evidence="1" type="ORF">ACFQJ4_12485</name>
</gene>
<proteinExistence type="predicted"/>
<reference evidence="1 2" key="1">
    <citation type="journal article" date="2019" name="Int. J. Syst. Evol. Microbiol.">
        <title>The Global Catalogue of Microorganisms (GCM) 10K type strain sequencing project: providing services to taxonomists for standard genome sequencing and annotation.</title>
        <authorList>
            <consortium name="The Broad Institute Genomics Platform"/>
            <consortium name="The Broad Institute Genome Sequencing Center for Infectious Disease"/>
            <person name="Wu L."/>
            <person name="Ma J."/>
        </authorList>
    </citation>
    <scope>NUCLEOTIDE SEQUENCE [LARGE SCALE GENOMIC DNA]</scope>
    <source>
        <strain evidence="1 2">DT85</strain>
    </source>
</reference>
<name>A0ABD5ZSB0_9EURY</name>
<organism evidence="1 2">
    <name type="scientific">Halosegnis marinus</name>
    <dbReference type="NCBI Taxonomy" id="3034023"/>
    <lineage>
        <taxon>Archaea</taxon>
        <taxon>Methanobacteriati</taxon>
        <taxon>Methanobacteriota</taxon>
        <taxon>Stenosarchaea group</taxon>
        <taxon>Halobacteria</taxon>
        <taxon>Halobacteriales</taxon>
        <taxon>Natronomonadaceae</taxon>
        <taxon>Halosegnis</taxon>
    </lineage>
</organism>